<gene>
    <name evidence="1" type="primary">H2AZ2</name>
</gene>
<name>A0AC11D7L9_SHEEP</name>
<evidence type="ECO:0000313" key="1">
    <source>
        <dbReference type="Ensembl" id="ENSOARP00020041014.1"/>
    </source>
</evidence>
<protein>
    <submittedName>
        <fullName evidence="1">H2A.Z variant histone 2</fullName>
    </submittedName>
</protein>
<sequence length="140" mass="14121">MSKASGHWPGRCEAGPGYCPGSRGRGGNGGRCCASGGGGSAGPRARAAETMAGGKAGKDSGKAKAKAVSRSQRAGLQVLELAGNASKDLKVKRITPRHLQLAIRGDEELDSLIKATIAGGGVIPHIHKSLIGKKGQQKTA</sequence>
<organism evidence="1">
    <name type="scientific">Ovis aries</name>
    <name type="common">Sheep</name>
    <dbReference type="NCBI Taxonomy" id="9940"/>
    <lineage>
        <taxon>Eukaryota</taxon>
        <taxon>Metazoa</taxon>
        <taxon>Chordata</taxon>
        <taxon>Craniata</taxon>
        <taxon>Vertebrata</taxon>
        <taxon>Euteleostomi</taxon>
        <taxon>Mammalia</taxon>
        <taxon>Eutheria</taxon>
        <taxon>Laurasiatheria</taxon>
        <taxon>Artiodactyla</taxon>
        <taxon>Ruminantia</taxon>
        <taxon>Pecora</taxon>
        <taxon>Bovidae</taxon>
        <taxon>Caprinae</taxon>
        <taxon>Ovis</taxon>
    </lineage>
</organism>
<reference evidence="1" key="2">
    <citation type="submission" date="2025-08" db="UniProtKB">
        <authorList>
            <consortium name="Ensembl"/>
        </authorList>
    </citation>
    <scope>IDENTIFICATION</scope>
</reference>
<reference evidence="1" key="1">
    <citation type="submission" date="2020-11" db="EMBL/GenBank/DDBJ databases">
        <authorList>
            <person name="Davenport K.M."/>
            <person name="Bickhart D.M."/>
            <person name="Smith T.P.L."/>
            <person name="Murdoch B.M."/>
            <person name="Rosen B.D."/>
        </authorList>
    </citation>
    <scope>NUCLEOTIDE SEQUENCE [LARGE SCALE GENOMIC DNA]</scope>
    <source>
        <strain evidence="1">OAR_USU_Benz2616</strain>
    </source>
</reference>
<dbReference type="Ensembl" id="ENSOART00020072572.1">
    <property type="protein sequence ID" value="ENSOARP00020041014.1"/>
    <property type="gene ID" value="ENSOARG00020002905.2"/>
</dbReference>
<proteinExistence type="predicted"/>
<accession>A0AC11D7L9</accession>
<reference evidence="1" key="3">
    <citation type="submission" date="2025-09" db="UniProtKB">
        <authorList>
            <consortium name="Ensembl"/>
        </authorList>
    </citation>
    <scope>IDENTIFICATION</scope>
</reference>